<dbReference type="Proteomes" id="UP000071859">
    <property type="component" value="Unassembled WGS sequence"/>
</dbReference>
<feature type="transmembrane region" description="Helical" evidence="1">
    <location>
        <begin position="121"/>
        <end position="141"/>
    </location>
</feature>
<comment type="caution">
    <text evidence="2">The sequence shown here is derived from an EMBL/GenBank/DDBJ whole genome shotgun (WGS) entry which is preliminary data.</text>
</comment>
<evidence type="ECO:0000313" key="2">
    <source>
        <dbReference type="EMBL" id="SAL06238.1"/>
    </source>
</evidence>
<keyword evidence="1" id="KW-0472">Membrane</keyword>
<dbReference type="AlphaFoldDB" id="A0A158EHC5"/>
<keyword evidence="1" id="KW-1133">Transmembrane helix</keyword>
<keyword evidence="3" id="KW-1185">Reference proteome</keyword>
<proteinExistence type="predicted"/>
<evidence type="ECO:0000256" key="1">
    <source>
        <dbReference type="SAM" id="Phobius"/>
    </source>
</evidence>
<dbReference type="OrthoDB" id="5995712at2"/>
<keyword evidence="1" id="KW-0812">Transmembrane</keyword>
<sequence length="310" mass="33471">MILRILTGAHAGAQVALEIGRTQIGSADDADIRLTDWSGRACILELMSTGEVKLVCTEGDAPVAEQAVESFMPLQFGDIVFCVGDAEQRWPADVDLLAKLWRPTSHQESGTAAYRRPSRMWVWGLIAIGCVIAGSISVLSMQSTQASVVVAPDFSPQALGRALNAAGLRDLRATQSEQGIVISGMIQSAQDEPVLQTVIRRLGDKKITSAYDTADTIANALKETIALPHIEVVYAGAGVFDISGSTENLSLLRQKVERAKIDMGRNIKEIRFTVSEEKKQKPEAYMTLLRAGSIKYVQSSSGTKQIVLSP</sequence>
<gene>
    <name evidence="2" type="ORF">AWB78_07955</name>
</gene>
<dbReference type="EMBL" id="FCOX02000107">
    <property type="protein sequence ID" value="SAL06238.1"/>
    <property type="molecule type" value="Genomic_DNA"/>
</dbReference>
<reference evidence="2" key="1">
    <citation type="submission" date="2016-01" db="EMBL/GenBank/DDBJ databases">
        <authorList>
            <person name="Peeters C."/>
        </authorList>
    </citation>
    <scope>NUCLEOTIDE SEQUENCE</scope>
    <source>
        <strain evidence="2">LMG 29321</strain>
    </source>
</reference>
<accession>A0A158EHC5</accession>
<protein>
    <submittedName>
        <fullName evidence="2">SctD secretion-associated protein</fullName>
    </submittedName>
</protein>
<dbReference type="RefSeq" id="WP_157697786.1">
    <property type="nucleotide sequence ID" value="NZ_FCOX02000107.1"/>
</dbReference>
<name>A0A158EHC5_9BURK</name>
<evidence type="ECO:0000313" key="3">
    <source>
        <dbReference type="Proteomes" id="UP000071859"/>
    </source>
</evidence>
<organism evidence="2 3">
    <name type="scientific">Caballeronia calidae</name>
    <dbReference type="NCBI Taxonomy" id="1777139"/>
    <lineage>
        <taxon>Bacteria</taxon>
        <taxon>Pseudomonadati</taxon>
        <taxon>Pseudomonadota</taxon>
        <taxon>Betaproteobacteria</taxon>
        <taxon>Burkholderiales</taxon>
        <taxon>Burkholderiaceae</taxon>
        <taxon>Caballeronia</taxon>
    </lineage>
</organism>